<dbReference type="Gene3D" id="2.40.100.10">
    <property type="entry name" value="Cyclophilin-like"/>
    <property type="match status" value="1"/>
</dbReference>
<dbReference type="Pfam" id="PF00160">
    <property type="entry name" value="Pro_isomerase"/>
    <property type="match status" value="1"/>
</dbReference>
<dbReference type="FunFam" id="2.40.100.10:FF:000025">
    <property type="entry name" value="Peptidyl-prolyl cis-trans isomerase CYP19-2"/>
    <property type="match status" value="1"/>
</dbReference>
<gene>
    <name evidence="8" type="ORF">LY90DRAFT_431867</name>
</gene>
<keyword evidence="5" id="KW-0802">TPR repeat</keyword>
<dbReference type="GO" id="GO:0016018">
    <property type="term" value="F:cyclosporin A binding"/>
    <property type="evidence" value="ECO:0007669"/>
    <property type="project" value="TreeGrafter"/>
</dbReference>
<dbReference type="STRING" id="1754190.A0A1Y2AG09"/>
<dbReference type="EMBL" id="MCOG01000263">
    <property type="protein sequence ID" value="ORY21533.1"/>
    <property type="molecule type" value="Genomic_DNA"/>
</dbReference>
<organism evidence="8 9">
    <name type="scientific">Neocallimastix californiae</name>
    <dbReference type="NCBI Taxonomy" id="1754190"/>
    <lineage>
        <taxon>Eukaryota</taxon>
        <taxon>Fungi</taxon>
        <taxon>Fungi incertae sedis</taxon>
        <taxon>Chytridiomycota</taxon>
        <taxon>Chytridiomycota incertae sedis</taxon>
        <taxon>Neocallimastigomycetes</taxon>
        <taxon>Neocallimastigales</taxon>
        <taxon>Neocallimastigaceae</taxon>
        <taxon>Neocallimastix</taxon>
    </lineage>
</organism>
<feature type="domain" description="PPIase cyclophilin-type" evidence="7">
    <location>
        <begin position="16"/>
        <end position="182"/>
    </location>
</feature>
<name>A0A1Y2AG09_9FUNG</name>
<dbReference type="PROSITE" id="PS50072">
    <property type="entry name" value="CSA_PPIASE_2"/>
    <property type="match status" value="1"/>
</dbReference>
<proteinExistence type="predicted"/>
<dbReference type="PANTHER" id="PTHR11071:SF561">
    <property type="entry name" value="PEPTIDYL-PROLYL CIS-TRANS ISOMERASE D-RELATED"/>
    <property type="match status" value="1"/>
</dbReference>
<feature type="region of interest" description="Disordered" evidence="6">
    <location>
        <begin position="374"/>
        <end position="417"/>
    </location>
</feature>
<dbReference type="InterPro" id="IPR011990">
    <property type="entry name" value="TPR-like_helical_dom_sf"/>
</dbReference>
<keyword evidence="3" id="KW-0697">Rotamase</keyword>
<keyword evidence="9" id="KW-1185">Reference proteome</keyword>
<dbReference type="Proteomes" id="UP000193920">
    <property type="component" value="Unassembled WGS sequence"/>
</dbReference>
<evidence type="ECO:0000256" key="1">
    <source>
        <dbReference type="ARBA" id="ARBA00000971"/>
    </source>
</evidence>
<evidence type="ECO:0000259" key="7">
    <source>
        <dbReference type="PROSITE" id="PS50072"/>
    </source>
</evidence>
<evidence type="ECO:0000313" key="8">
    <source>
        <dbReference type="EMBL" id="ORY21533.1"/>
    </source>
</evidence>
<accession>A0A1Y2AG09</accession>
<keyword evidence="4" id="KW-0413">Isomerase</keyword>
<dbReference type="InterPro" id="IPR002130">
    <property type="entry name" value="Cyclophilin-type_PPIase_dom"/>
</dbReference>
<dbReference type="PANTHER" id="PTHR11071">
    <property type="entry name" value="PEPTIDYL-PROLYL CIS-TRANS ISOMERASE"/>
    <property type="match status" value="1"/>
</dbReference>
<dbReference type="PRINTS" id="PR00153">
    <property type="entry name" value="CSAPPISMRASE"/>
</dbReference>
<dbReference type="EC" id="5.2.1.8" evidence="2"/>
<comment type="caution">
    <text evidence="8">The sequence shown here is derived from an EMBL/GenBank/DDBJ whole genome shotgun (WGS) entry which is preliminary data.</text>
</comment>
<evidence type="ECO:0000256" key="5">
    <source>
        <dbReference type="PROSITE-ProRule" id="PRU00339"/>
    </source>
</evidence>
<dbReference type="SUPFAM" id="SSF48452">
    <property type="entry name" value="TPR-like"/>
    <property type="match status" value="1"/>
</dbReference>
<dbReference type="InterPro" id="IPR019734">
    <property type="entry name" value="TPR_rpt"/>
</dbReference>
<feature type="repeat" description="TPR" evidence="5">
    <location>
        <begin position="301"/>
        <end position="334"/>
    </location>
</feature>
<dbReference type="Gene3D" id="1.25.40.10">
    <property type="entry name" value="Tetratricopeptide repeat domain"/>
    <property type="match status" value="1"/>
</dbReference>
<dbReference type="GO" id="GO:0006457">
    <property type="term" value="P:protein folding"/>
    <property type="evidence" value="ECO:0007669"/>
    <property type="project" value="TreeGrafter"/>
</dbReference>
<reference evidence="8 9" key="1">
    <citation type="submission" date="2016-08" db="EMBL/GenBank/DDBJ databases">
        <title>A Parts List for Fungal Cellulosomes Revealed by Comparative Genomics.</title>
        <authorList>
            <consortium name="DOE Joint Genome Institute"/>
            <person name="Haitjema C.H."/>
            <person name="Gilmore S.P."/>
            <person name="Henske J.K."/>
            <person name="Solomon K.V."/>
            <person name="De Groot R."/>
            <person name="Kuo A."/>
            <person name="Mondo S.J."/>
            <person name="Salamov A.A."/>
            <person name="Labutti K."/>
            <person name="Zhao Z."/>
            <person name="Chiniquy J."/>
            <person name="Barry K."/>
            <person name="Brewer H.M."/>
            <person name="Purvine S.O."/>
            <person name="Wright A.T."/>
            <person name="Boxma B."/>
            <person name="Van Alen T."/>
            <person name="Hackstein J.H."/>
            <person name="Baker S.E."/>
            <person name="Grigoriev I.V."/>
            <person name="O'Malley M.A."/>
        </authorList>
    </citation>
    <scope>NUCLEOTIDE SEQUENCE [LARGE SCALE GENOMIC DNA]</scope>
    <source>
        <strain evidence="8 9">G1</strain>
    </source>
</reference>
<dbReference type="PROSITE" id="PS50005">
    <property type="entry name" value="TPR"/>
    <property type="match status" value="1"/>
</dbReference>
<evidence type="ECO:0000256" key="3">
    <source>
        <dbReference type="ARBA" id="ARBA00023110"/>
    </source>
</evidence>
<comment type="catalytic activity">
    <reaction evidence="1">
        <text>[protein]-peptidylproline (omega=180) = [protein]-peptidylproline (omega=0)</text>
        <dbReference type="Rhea" id="RHEA:16237"/>
        <dbReference type="Rhea" id="RHEA-COMP:10747"/>
        <dbReference type="Rhea" id="RHEA-COMP:10748"/>
        <dbReference type="ChEBI" id="CHEBI:83833"/>
        <dbReference type="ChEBI" id="CHEBI:83834"/>
        <dbReference type="EC" id="5.2.1.8"/>
    </reaction>
</comment>
<evidence type="ECO:0000256" key="4">
    <source>
        <dbReference type="ARBA" id="ARBA00023235"/>
    </source>
</evidence>
<dbReference type="InterPro" id="IPR029000">
    <property type="entry name" value="Cyclophilin-like_dom_sf"/>
</dbReference>
<dbReference type="SUPFAM" id="SSF50891">
    <property type="entry name" value="Cyclophilin-like"/>
    <property type="match status" value="1"/>
</dbReference>
<feature type="compositionally biased region" description="Basic and acidic residues" evidence="6">
    <location>
        <begin position="390"/>
        <end position="417"/>
    </location>
</feature>
<evidence type="ECO:0000256" key="6">
    <source>
        <dbReference type="SAM" id="MobiDB-lite"/>
    </source>
</evidence>
<dbReference type="SMART" id="SM00028">
    <property type="entry name" value="TPR"/>
    <property type="match status" value="2"/>
</dbReference>
<sequence length="417" mass="47253">MDSKPENTKQKNSFVYLDIEIGGEYEGRIIIELFESTAPKTCKNFKALCTGECERNGKKLSYKGSIFYRIMKGFIIQGGDIDNNDGTGGESIYGKYFADETFEIKHEEGIVSMANNGKNTNGSQFFIVTDYEIEEIDGQNVAFGKVYSGMDIVKSIESQRTISIEGRGEKPIDDCIISDCGIWEKGMKKIGPEDGYPLYPTENPNYLEIAQEIKKDGNNKFGEAKYKSAVKSYKKALRYLMYYSYPSSEEDAEIANIFHKLAISLHLNQAASYIKMKDYQSAITECIIVLDHPKALKGDKIKANYRKGVCFLEQQKYQDAMDSFKKASELDGEKDPAIKKYLKETTTKLKEELELLKNMSKGISEDNKDVEKNKTINFSLVPEDDVQDENDTKDSNDKLDNKKTIKETNKEVNVKEA</sequence>
<dbReference type="AlphaFoldDB" id="A0A1Y2AG09"/>
<protein>
    <recommendedName>
        <fullName evidence="2">peptidylprolyl isomerase</fullName>
        <ecNumber evidence="2">5.2.1.8</ecNumber>
    </recommendedName>
</protein>
<evidence type="ECO:0000256" key="2">
    <source>
        <dbReference type="ARBA" id="ARBA00013194"/>
    </source>
</evidence>
<evidence type="ECO:0000313" key="9">
    <source>
        <dbReference type="Proteomes" id="UP000193920"/>
    </source>
</evidence>
<dbReference type="OrthoDB" id="407558at2759"/>
<dbReference type="GO" id="GO:0003755">
    <property type="term" value="F:peptidyl-prolyl cis-trans isomerase activity"/>
    <property type="evidence" value="ECO:0007669"/>
    <property type="project" value="UniProtKB-KW"/>
</dbReference>
<dbReference type="GO" id="GO:0005737">
    <property type="term" value="C:cytoplasm"/>
    <property type="evidence" value="ECO:0007669"/>
    <property type="project" value="TreeGrafter"/>
</dbReference>